<name>K4RE97_STRDJ</name>
<protein>
    <submittedName>
        <fullName evidence="1">Uncharacterized protein</fullName>
    </submittedName>
</protein>
<dbReference type="KEGG" id="sdv:BN159_7729"/>
<dbReference type="Proteomes" id="UP000008043">
    <property type="component" value="Chromosome"/>
</dbReference>
<reference evidence="1 2" key="1">
    <citation type="journal article" date="2012" name="J. Bacteriol.">
        <title>Genome sequence of the bacterium Streptomyces davawensis JCM 4913 and heterologous production of the unique antibiotic roseoflavin.</title>
        <authorList>
            <person name="Jankowitsch F."/>
            <person name="Schwarz J."/>
            <person name="Ruckert C."/>
            <person name="Gust B."/>
            <person name="Szczepanowski R."/>
            <person name="Blom J."/>
            <person name="Pelzer S."/>
            <person name="Kalinowski J."/>
            <person name="Mack M."/>
        </authorList>
    </citation>
    <scope>NUCLEOTIDE SEQUENCE [LARGE SCALE GENOMIC DNA]</scope>
    <source>
        <strain evidence="2">DSM 101723 / JCM 4913 / KCC S-0913 / 768</strain>
    </source>
</reference>
<sequence length="289" mass="31403">MARQVKAARRAGSRIAGRRQVGGVPKFAGSGVEPHRLNDFLKALVLWPLFRIHPESSNRGKSPVLLPVDKLNSRLRPGQHPFHDVDPFDQPGEVLLDLLVVGENIPAMVAEIDAPGRTLLDESEQGRRHLPIEGSRGGGVRGSTASDAMDDVPFVGGQSKDAAYLRQKGIAVVRRAPRFEGAVPAAGDARQLSRLRLGDPAGGPRTERLSKPRYVRCISTCTRSSKYAGEKEAITAPIAHNIHITPWVGSTPQPPGLQRHRPQRQPLITAAQIPGELKSATTPFETWLK</sequence>
<evidence type="ECO:0000313" key="1">
    <source>
        <dbReference type="EMBL" id="CCK32108.1"/>
    </source>
</evidence>
<dbReference type="STRING" id="1214101.BN159_7729"/>
<dbReference type="EMBL" id="HE971709">
    <property type="protein sequence ID" value="CCK32108.1"/>
    <property type="molecule type" value="Genomic_DNA"/>
</dbReference>
<dbReference type="HOGENOM" id="CLU_962824_0_0_11"/>
<accession>K4RE97</accession>
<gene>
    <name evidence="1" type="ORF">BN159_7729</name>
</gene>
<dbReference type="AlphaFoldDB" id="K4RE97"/>
<organism evidence="1 2">
    <name type="scientific">Streptomyces davaonensis (strain DSM 101723 / JCM 4913 / KCC S-0913 / 768)</name>
    <dbReference type="NCBI Taxonomy" id="1214101"/>
    <lineage>
        <taxon>Bacteria</taxon>
        <taxon>Bacillati</taxon>
        <taxon>Actinomycetota</taxon>
        <taxon>Actinomycetes</taxon>
        <taxon>Kitasatosporales</taxon>
        <taxon>Streptomycetaceae</taxon>
        <taxon>Streptomyces</taxon>
    </lineage>
</organism>
<keyword evidence="2" id="KW-1185">Reference proteome</keyword>
<proteinExistence type="predicted"/>
<evidence type="ECO:0000313" key="2">
    <source>
        <dbReference type="Proteomes" id="UP000008043"/>
    </source>
</evidence>